<name>A0A1Q4NZ11_SERMA</name>
<dbReference type="RefSeq" id="WP_073532646.1">
    <property type="nucleotide sequence ID" value="NZ_MJAO01000013.1"/>
</dbReference>
<dbReference type="AlphaFoldDB" id="A0A1Q4NZ11"/>
<dbReference type="OrthoDB" id="5767600at2"/>
<sequence length="140" mass="15425">MTLDNLVGLGLEVITPDAGAIKKLLAAAARNRRDAGITQLSNESRFDTAYKAVMQMANAALQAKGYRTLTSKPGHHQIMIQSLPREAMICLDALRKQRNVADYSGDLVTDAAVQACLEQTEALWGRLIDWLQREYPQIVA</sequence>
<evidence type="ECO:0000313" key="1">
    <source>
        <dbReference type="EMBL" id="OKB66107.1"/>
    </source>
</evidence>
<dbReference type="EMBL" id="MJAO01000013">
    <property type="protein sequence ID" value="OKB66107.1"/>
    <property type="molecule type" value="Genomic_DNA"/>
</dbReference>
<evidence type="ECO:0000313" key="2">
    <source>
        <dbReference type="Proteomes" id="UP000185770"/>
    </source>
</evidence>
<dbReference type="Gene3D" id="1.20.120.330">
    <property type="entry name" value="Nucleotidyltransferases domain 2"/>
    <property type="match status" value="1"/>
</dbReference>
<dbReference type="Proteomes" id="UP000185770">
    <property type="component" value="Unassembled WGS sequence"/>
</dbReference>
<dbReference type="GO" id="GO:0003677">
    <property type="term" value="F:DNA binding"/>
    <property type="evidence" value="ECO:0007669"/>
    <property type="project" value="UniProtKB-KW"/>
</dbReference>
<reference evidence="1 2" key="1">
    <citation type="submission" date="2016-09" db="EMBL/GenBank/DDBJ databases">
        <title>Serratia marcescens MSU-97 and epiphytic antimycotic-producing bacteria.</title>
        <authorList>
            <person name="Matilla M.A."/>
        </authorList>
    </citation>
    <scope>NUCLEOTIDE SEQUENCE [LARGE SCALE GENOMIC DNA]</scope>
    <source>
        <strain evidence="1 2">MSU-97</strain>
    </source>
</reference>
<keyword evidence="1" id="KW-0238">DNA-binding</keyword>
<comment type="caution">
    <text evidence="1">The sequence shown here is derived from an EMBL/GenBank/DDBJ whole genome shotgun (WGS) entry which is preliminary data.</text>
</comment>
<accession>A0A1Q4NZ11</accession>
<protein>
    <submittedName>
        <fullName evidence="1">DNA-binding protein</fullName>
    </submittedName>
</protein>
<organism evidence="1 2">
    <name type="scientific">Serratia marcescens</name>
    <dbReference type="NCBI Taxonomy" id="615"/>
    <lineage>
        <taxon>Bacteria</taxon>
        <taxon>Pseudomonadati</taxon>
        <taxon>Pseudomonadota</taxon>
        <taxon>Gammaproteobacteria</taxon>
        <taxon>Enterobacterales</taxon>
        <taxon>Yersiniaceae</taxon>
        <taxon>Serratia</taxon>
    </lineage>
</organism>
<proteinExistence type="predicted"/>
<gene>
    <name evidence="1" type="ORF">BHU62_14320</name>
</gene>